<sequence>MRYRVAVVAPNVVDVVRLAGGWLFDQTMAGWDVSVIVADHLDARPLQILGAITLDLESALAGPHGPCPQVIAVSADLYQTDSRVRRGVLDNLDKGETEVMLLGDTFPDDLDGRFGSGSHRLSMAARAFKAHALAAAAVSVDSIGATETFRHNELLNWPSWSISDIA</sequence>
<name>A0A2S2C370_9NOCA</name>
<gene>
    <name evidence="1" type="ORF">CBI38_05370</name>
</gene>
<dbReference type="AlphaFoldDB" id="A0A2S2C370"/>
<reference evidence="1 2" key="1">
    <citation type="submission" date="2017-05" db="EMBL/GenBank/DDBJ databases">
        <title>Isolation of Rhodococcus sp. S2-17 biodegrading of BP-3.</title>
        <authorList>
            <person name="Lee Y."/>
            <person name="Kim K.H."/>
            <person name="Chun B.H."/>
            <person name="Jung H.S."/>
            <person name="Jeon C.O."/>
        </authorList>
    </citation>
    <scope>NUCLEOTIDE SEQUENCE [LARGE SCALE GENOMIC DNA]</scope>
    <source>
        <strain evidence="1 2">S2-17</strain>
    </source>
</reference>
<keyword evidence="2" id="KW-1185">Reference proteome</keyword>
<proteinExistence type="predicted"/>
<organism evidence="1 2">
    <name type="scientific">Rhodococcus oxybenzonivorans</name>
    <dbReference type="NCBI Taxonomy" id="1990687"/>
    <lineage>
        <taxon>Bacteria</taxon>
        <taxon>Bacillati</taxon>
        <taxon>Actinomycetota</taxon>
        <taxon>Actinomycetes</taxon>
        <taxon>Mycobacteriales</taxon>
        <taxon>Nocardiaceae</taxon>
        <taxon>Rhodococcus</taxon>
    </lineage>
</organism>
<evidence type="ECO:0000313" key="1">
    <source>
        <dbReference type="EMBL" id="AWK75357.1"/>
    </source>
</evidence>
<protein>
    <submittedName>
        <fullName evidence="1">Uncharacterized protein</fullName>
    </submittedName>
</protein>
<dbReference type="OrthoDB" id="4555700at2"/>
<dbReference type="RefSeq" id="WP_109334872.1">
    <property type="nucleotide sequence ID" value="NZ_CP021354.1"/>
</dbReference>
<dbReference type="EMBL" id="CP021354">
    <property type="protein sequence ID" value="AWK75357.1"/>
    <property type="molecule type" value="Genomic_DNA"/>
</dbReference>
<evidence type="ECO:0000313" key="2">
    <source>
        <dbReference type="Proteomes" id="UP000245711"/>
    </source>
</evidence>
<dbReference type="Proteomes" id="UP000245711">
    <property type="component" value="Chromosome"/>
</dbReference>
<dbReference type="KEGG" id="roz:CBI38_05370"/>
<accession>A0A2S2C370</accession>